<dbReference type="Pfam" id="PF00440">
    <property type="entry name" value="TetR_N"/>
    <property type="match status" value="1"/>
</dbReference>
<keyword evidence="8" id="KW-1185">Reference proteome</keyword>
<evidence type="ECO:0000313" key="8">
    <source>
        <dbReference type="Proteomes" id="UP001217838"/>
    </source>
</evidence>
<feature type="DNA-binding region" description="H-T-H motif" evidence="4">
    <location>
        <begin position="68"/>
        <end position="87"/>
    </location>
</feature>
<evidence type="ECO:0000259" key="6">
    <source>
        <dbReference type="PROSITE" id="PS50977"/>
    </source>
</evidence>
<dbReference type="InterPro" id="IPR036271">
    <property type="entry name" value="Tet_transcr_reg_TetR-rel_C_sf"/>
</dbReference>
<dbReference type="PANTHER" id="PTHR30055:SF151">
    <property type="entry name" value="TRANSCRIPTIONAL REGULATORY PROTEIN"/>
    <property type="match status" value="1"/>
</dbReference>
<dbReference type="Gene3D" id="1.10.357.10">
    <property type="entry name" value="Tetracycline Repressor, domain 2"/>
    <property type="match status" value="1"/>
</dbReference>
<evidence type="ECO:0000256" key="1">
    <source>
        <dbReference type="ARBA" id="ARBA00023015"/>
    </source>
</evidence>
<feature type="domain" description="HTH tetR-type" evidence="6">
    <location>
        <begin position="45"/>
        <end position="105"/>
    </location>
</feature>
<evidence type="ECO:0000256" key="2">
    <source>
        <dbReference type="ARBA" id="ARBA00023125"/>
    </source>
</evidence>
<name>A0ABT5BJP0_9BACT</name>
<dbReference type="Proteomes" id="UP001217838">
    <property type="component" value="Unassembled WGS sequence"/>
</dbReference>
<dbReference type="SUPFAM" id="SSF48498">
    <property type="entry name" value="Tetracyclin repressor-like, C-terminal domain"/>
    <property type="match status" value="1"/>
</dbReference>
<dbReference type="SUPFAM" id="SSF46689">
    <property type="entry name" value="Homeodomain-like"/>
    <property type="match status" value="1"/>
</dbReference>
<proteinExistence type="predicted"/>
<protein>
    <submittedName>
        <fullName evidence="7">TetR/AcrR family transcriptional regulator C-terminal domain-containing protein</fullName>
    </submittedName>
</protein>
<dbReference type="Gene3D" id="1.10.10.60">
    <property type="entry name" value="Homeodomain-like"/>
    <property type="match status" value="1"/>
</dbReference>
<dbReference type="Pfam" id="PF02909">
    <property type="entry name" value="TetR_C_1"/>
    <property type="match status" value="1"/>
</dbReference>
<feature type="region of interest" description="Disordered" evidence="5">
    <location>
        <begin position="1"/>
        <end position="27"/>
    </location>
</feature>
<reference evidence="7 8" key="1">
    <citation type="submission" date="2022-11" db="EMBL/GenBank/DDBJ databases">
        <title>Minimal conservation of predation-associated metabolite biosynthetic gene clusters underscores biosynthetic potential of Myxococcota including descriptions for ten novel species: Archangium lansinium sp. nov., Myxococcus landrumus sp. nov., Nannocystis bai.</title>
        <authorList>
            <person name="Ahearne A."/>
            <person name="Stevens C."/>
            <person name="Dowd S."/>
        </authorList>
    </citation>
    <scope>NUCLEOTIDE SEQUENCE [LARGE SCALE GENOMIC DNA]</scope>
    <source>
        <strain evidence="7 8">NCELM</strain>
    </source>
</reference>
<organism evidence="7 8">
    <name type="scientific">Nannocystis radixulma</name>
    <dbReference type="NCBI Taxonomy" id="2995305"/>
    <lineage>
        <taxon>Bacteria</taxon>
        <taxon>Pseudomonadati</taxon>
        <taxon>Myxococcota</taxon>
        <taxon>Polyangia</taxon>
        <taxon>Nannocystales</taxon>
        <taxon>Nannocystaceae</taxon>
        <taxon>Nannocystis</taxon>
    </lineage>
</organism>
<dbReference type="InterPro" id="IPR009057">
    <property type="entry name" value="Homeodomain-like_sf"/>
</dbReference>
<sequence length="261" mass="28034">MAVNPRPRKTAARPRRRPDPFGEQARSVELLWGERARPSRGPRPGLSVEGIARAAIAIADVEGLAAVSMQRVAGEFGFTPMALYRHVPGKDELVDLMIDTGLGAPPTLAAIAGGWRPRLHAWARALWDVFHRHPWSLAATNRLRVMGPNELAWADVALAALADTGLSAAERHRVLIAVLGHVRSAAQFSVPGDRGRCLTGPQWTAATAALVQRDPARFPALQATVAGRLAAPGEDDGLEFGLQIVLDGVAALVDRRLHAQR</sequence>
<evidence type="ECO:0000256" key="3">
    <source>
        <dbReference type="ARBA" id="ARBA00023163"/>
    </source>
</evidence>
<dbReference type="EMBL" id="JAQNDN010000024">
    <property type="protein sequence ID" value="MDC0674371.1"/>
    <property type="molecule type" value="Genomic_DNA"/>
</dbReference>
<dbReference type="PROSITE" id="PS50977">
    <property type="entry name" value="HTH_TETR_2"/>
    <property type="match status" value="1"/>
</dbReference>
<evidence type="ECO:0000256" key="5">
    <source>
        <dbReference type="SAM" id="MobiDB-lite"/>
    </source>
</evidence>
<dbReference type="InterPro" id="IPR004111">
    <property type="entry name" value="Repressor_TetR_C"/>
</dbReference>
<dbReference type="InterPro" id="IPR001647">
    <property type="entry name" value="HTH_TetR"/>
</dbReference>
<gene>
    <name evidence="7" type="ORF">POL58_41870</name>
</gene>
<dbReference type="PANTHER" id="PTHR30055">
    <property type="entry name" value="HTH-TYPE TRANSCRIPTIONAL REGULATOR RUTR"/>
    <property type="match status" value="1"/>
</dbReference>
<feature type="compositionally biased region" description="Basic residues" evidence="5">
    <location>
        <begin position="1"/>
        <end position="16"/>
    </location>
</feature>
<evidence type="ECO:0000313" key="7">
    <source>
        <dbReference type="EMBL" id="MDC0674371.1"/>
    </source>
</evidence>
<keyword evidence="1" id="KW-0805">Transcription regulation</keyword>
<keyword evidence="3" id="KW-0804">Transcription</keyword>
<keyword evidence="2 4" id="KW-0238">DNA-binding</keyword>
<evidence type="ECO:0000256" key="4">
    <source>
        <dbReference type="PROSITE-ProRule" id="PRU00335"/>
    </source>
</evidence>
<accession>A0ABT5BJP0</accession>
<comment type="caution">
    <text evidence="7">The sequence shown here is derived from an EMBL/GenBank/DDBJ whole genome shotgun (WGS) entry which is preliminary data.</text>
</comment>
<dbReference type="RefSeq" id="WP_272008548.1">
    <property type="nucleotide sequence ID" value="NZ_JAQNDN010000024.1"/>
</dbReference>
<dbReference type="InterPro" id="IPR050109">
    <property type="entry name" value="HTH-type_TetR-like_transc_reg"/>
</dbReference>